<evidence type="ECO:0000256" key="2">
    <source>
        <dbReference type="SAM" id="Phobius"/>
    </source>
</evidence>
<evidence type="ECO:0000313" key="4">
    <source>
        <dbReference type="Proteomes" id="UP000295344"/>
    </source>
</evidence>
<accession>A0A4R7FLB7</accession>
<dbReference type="RefSeq" id="WP_133766263.1">
    <property type="nucleotide sequence ID" value="NZ_BAAARP010000002.1"/>
</dbReference>
<gene>
    <name evidence="3" type="ORF">CLV52_2098</name>
</gene>
<name>A0A4R7FLB7_9MICO</name>
<evidence type="ECO:0000256" key="1">
    <source>
        <dbReference type="SAM" id="MobiDB-lite"/>
    </source>
</evidence>
<feature type="region of interest" description="Disordered" evidence="1">
    <location>
        <begin position="179"/>
        <end position="204"/>
    </location>
</feature>
<reference evidence="3 4" key="1">
    <citation type="submission" date="2019-03" db="EMBL/GenBank/DDBJ databases">
        <title>Genomic Encyclopedia of Archaeal and Bacterial Type Strains, Phase II (KMG-II): from individual species to whole genera.</title>
        <authorList>
            <person name="Goeker M."/>
        </authorList>
    </citation>
    <scope>NUCLEOTIDE SEQUENCE [LARGE SCALE GENOMIC DNA]</scope>
    <source>
        <strain evidence="3 4">DSM 24782</strain>
    </source>
</reference>
<dbReference type="EMBL" id="SOAM01000002">
    <property type="protein sequence ID" value="TDS77158.1"/>
    <property type="molecule type" value="Genomic_DNA"/>
</dbReference>
<organism evidence="3 4">
    <name type="scientific">Amnibacterium kyonggiense</name>
    <dbReference type="NCBI Taxonomy" id="595671"/>
    <lineage>
        <taxon>Bacteria</taxon>
        <taxon>Bacillati</taxon>
        <taxon>Actinomycetota</taxon>
        <taxon>Actinomycetes</taxon>
        <taxon>Micrococcales</taxon>
        <taxon>Microbacteriaceae</taxon>
        <taxon>Amnibacterium</taxon>
    </lineage>
</organism>
<sequence length="234" mass="24383">MEDPLDSLRRRLYESGSTAADVEAYRAAEAERLVVEPPATPKVARRRGRRGLVAAGVVLLVAAGVALVVVRPAVRPAERPAPAASGIAAPVATRARFAAALDAGRDPGLLDWLNAHPKALLASLRSAGRADSTAFTGAGPTTMTLSPTTEEERAGHLTVVLVTDRAARYVWRATVVAQHNDRSGPEPPVAAHEGGARRGAPVSGTVGYDGGVPTRLTLLLPTGVRWAAVVVYTD</sequence>
<keyword evidence="2" id="KW-0812">Transmembrane</keyword>
<comment type="caution">
    <text evidence="3">The sequence shown here is derived from an EMBL/GenBank/DDBJ whole genome shotgun (WGS) entry which is preliminary data.</text>
</comment>
<keyword evidence="4" id="KW-1185">Reference proteome</keyword>
<keyword evidence="2" id="KW-0472">Membrane</keyword>
<keyword evidence="2" id="KW-1133">Transmembrane helix</keyword>
<protein>
    <submittedName>
        <fullName evidence="3">Uncharacterized protein</fullName>
    </submittedName>
</protein>
<feature type="transmembrane region" description="Helical" evidence="2">
    <location>
        <begin position="51"/>
        <end position="70"/>
    </location>
</feature>
<dbReference type="AlphaFoldDB" id="A0A4R7FLB7"/>
<proteinExistence type="predicted"/>
<evidence type="ECO:0000313" key="3">
    <source>
        <dbReference type="EMBL" id="TDS77158.1"/>
    </source>
</evidence>
<dbReference type="Proteomes" id="UP000295344">
    <property type="component" value="Unassembled WGS sequence"/>
</dbReference>
<dbReference type="OrthoDB" id="9956570at2"/>